<dbReference type="InterPro" id="IPR006076">
    <property type="entry name" value="FAD-dep_OxRdtase"/>
</dbReference>
<dbReference type="PANTHER" id="PTHR13847:SF287">
    <property type="entry name" value="FAD-DEPENDENT OXIDOREDUCTASE DOMAIN-CONTAINING PROTEIN 1"/>
    <property type="match status" value="1"/>
</dbReference>
<dbReference type="RefSeq" id="WP_283425714.1">
    <property type="nucleotide sequence ID" value="NZ_FXTY01000003.1"/>
</dbReference>
<name>A0ABY1NUE8_9RHOB</name>
<dbReference type="EMBL" id="FXTY01000003">
    <property type="protein sequence ID" value="SMP18329.1"/>
    <property type="molecule type" value="Genomic_DNA"/>
</dbReference>
<dbReference type="Gene3D" id="3.50.50.60">
    <property type="entry name" value="FAD/NAD(P)-binding domain"/>
    <property type="match status" value="1"/>
</dbReference>
<proteinExistence type="predicted"/>
<evidence type="ECO:0000256" key="1">
    <source>
        <dbReference type="ARBA" id="ARBA00023002"/>
    </source>
</evidence>
<evidence type="ECO:0000313" key="4">
    <source>
        <dbReference type="Proteomes" id="UP001157961"/>
    </source>
</evidence>
<dbReference type="Gene3D" id="3.30.9.10">
    <property type="entry name" value="D-Amino Acid Oxidase, subunit A, domain 2"/>
    <property type="match status" value="1"/>
</dbReference>
<sequence>MIDFLIIGGGIGGISTAARLAPLGKTVVLERESALGYHASGRSAAMFEPNYGAPSTVELSHASGELFKQEDGGFLSPRGVMFLAAKGEDEAFKRSCESFDAAPMELQQAVDMVPILNVDAIGNIAHHHSGEDIDTDRLIQWFAKSCRAYGGDVHTGQEVTKITKQSNGWEVVANGEAYTAKMLLNAAGAWVDEIAILAGIPPLNVNPLRRSMARIPAPGGHDVSQWPMLLDIHENWYAKPDAGSLIVSPAEEDPMQPFDAWPDDMVIAEGLARYQEFVTEEVTRVEAIWAGLRTFSPDRNLVIGPDAADPSFFWVACQGGYGFQSCPAASQLVADMIAGQAPTIDRKVIQALDPARYA</sequence>
<comment type="caution">
    <text evidence="3">The sequence shown here is derived from an EMBL/GenBank/DDBJ whole genome shotgun (WGS) entry which is preliminary data.</text>
</comment>
<dbReference type="SUPFAM" id="SSF51905">
    <property type="entry name" value="FAD/NAD(P)-binding domain"/>
    <property type="match status" value="1"/>
</dbReference>
<dbReference type="Proteomes" id="UP001157961">
    <property type="component" value="Unassembled WGS sequence"/>
</dbReference>
<reference evidence="3 4" key="1">
    <citation type="submission" date="2017-05" db="EMBL/GenBank/DDBJ databases">
        <authorList>
            <person name="Varghese N."/>
            <person name="Submissions S."/>
        </authorList>
    </citation>
    <scope>NUCLEOTIDE SEQUENCE [LARGE SCALE GENOMIC DNA]</scope>
    <source>
        <strain evidence="3 4">DSM 29734</strain>
    </source>
</reference>
<protein>
    <submittedName>
        <fullName evidence="3">Glycine/D-amino acid oxidase</fullName>
    </submittedName>
</protein>
<keyword evidence="1" id="KW-0560">Oxidoreductase</keyword>
<evidence type="ECO:0000313" key="3">
    <source>
        <dbReference type="EMBL" id="SMP18329.1"/>
    </source>
</evidence>
<dbReference type="InterPro" id="IPR036188">
    <property type="entry name" value="FAD/NAD-bd_sf"/>
</dbReference>
<feature type="domain" description="FAD dependent oxidoreductase" evidence="2">
    <location>
        <begin position="3"/>
        <end position="336"/>
    </location>
</feature>
<dbReference type="PANTHER" id="PTHR13847">
    <property type="entry name" value="SARCOSINE DEHYDROGENASE-RELATED"/>
    <property type="match status" value="1"/>
</dbReference>
<organism evidence="3 4">
    <name type="scientific">Shimia sagamensis</name>
    <dbReference type="NCBI Taxonomy" id="1566352"/>
    <lineage>
        <taxon>Bacteria</taxon>
        <taxon>Pseudomonadati</taxon>
        <taxon>Pseudomonadota</taxon>
        <taxon>Alphaproteobacteria</taxon>
        <taxon>Rhodobacterales</taxon>
        <taxon>Roseobacteraceae</taxon>
    </lineage>
</organism>
<keyword evidence="4" id="KW-1185">Reference proteome</keyword>
<dbReference type="Pfam" id="PF01266">
    <property type="entry name" value="DAO"/>
    <property type="match status" value="1"/>
</dbReference>
<gene>
    <name evidence="3" type="ORF">SAMN06265373_103261</name>
</gene>
<evidence type="ECO:0000259" key="2">
    <source>
        <dbReference type="Pfam" id="PF01266"/>
    </source>
</evidence>
<accession>A0ABY1NUE8</accession>